<dbReference type="AlphaFoldDB" id="W2KHA8"/>
<sequence length="127" mass="13616">MANSETEALVRALGELAISLRRHRSSGTSGSAEKRAVLKWLRGLSGEELASLCCVEDVGFVKTLLQMAALSRASRGGKTRVQEFQLLPHTATGASTAQNKRLATKVPSKSDLRYSIEESRLGGDEGT</sequence>
<dbReference type="OrthoDB" id="273917at2759"/>
<dbReference type="EMBL" id="KI681976">
    <property type="protein sequence ID" value="ETL83730.1"/>
    <property type="molecule type" value="Genomic_DNA"/>
</dbReference>
<protein>
    <submittedName>
        <fullName evidence="2">Uncharacterized protein</fullName>
    </submittedName>
</protein>
<proteinExistence type="predicted"/>
<organism evidence="2">
    <name type="scientific">Phytophthora nicotianae</name>
    <name type="common">Potato buckeye rot agent</name>
    <name type="synonym">Phytophthora parasitica</name>
    <dbReference type="NCBI Taxonomy" id="4792"/>
    <lineage>
        <taxon>Eukaryota</taxon>
        <taxon>Sar</taxon>
        <taxon>Stramenopiles</taxon>
        <taxon>Oomycota</taxon>
        <taxon>Peronosporomycetes</taxon>
        <taxon>Peronosporales</taxon>
        <taxon>Peronosporaceae</taxon>
        <taxon>Phytophthora</taxon>
    </lineage>
</organism>
<dbReference type="Proteomes" id="UP000054423">
    <property type="component" value="Unassembled WGS sequence"/>
</dbReference>
<dbReference type="VEuPathDB" id="FungiDB:PPTG_16616"/>
<feature type="compositionally biased region" description="Polar residues" evidence="1">
    <location>
        <begin position="92"/>
        <end position="101"/>
    </location>
</feature>
<evidence type="ECO:0000256" key="1">
    <source>
        <dbReference type="SAM" id="MobiDB-lite"/>
    </source>
</evidence>
<feature type="compositionally biased region" description="Basic and acidic residues" evidence="1">
    <location>
        <begin position="108"/>
        <end position="127"/>
    </location>
</feature>
<name>W2KHA8_PHYNI</name>
<evidence type="ECO:0000313" key="2">
    <source>
        <dbReference type="EMBL" id="ETL83730.1"/>
    </source>
</evidence>
<accession>W2KHA8</accession>
<reference evidence="2" key="1">
    <citation type="submission" date="2013-11" db="EMBL/GenBank/DDBJ databases">
        <title>The Genome Sequence of Phytophthora parasitica CHvinca01.</title>
        <authorList>
            <consortium name="The Broad Institute Genomics Platform"/>
            <person name="Russ C."/>
            <person name="Tyler B."/>
            <person name="Panabieres F."/>
            <person name="Shan W."/>
            <person name="Tripathy S."/>
            <person name="Grunwald N."/>
            <person name="Machado M."/>
            <person name="Johnson C.S."/>
            <person name="Arredondo F."/>
            <person name="Hong C."/>
            <person name="Coffey M."/>
            <person name="Young S.K."/>
            <person name="Zeng Q."/>
            <person name="Gargeya S."/>
            <person name="Fitzgerald M."/>
            <person name="Abouelleil A."/>
            <person name="Alvarado L."/>
            <person name="Chapman S.B."/>
            <person name="Gainer-Dewar J."/>
            <person name="Goldberg J."/>
            <person name="Griggs A."/>
            <person name="Gujja S."/>
            <person name="Hansen M."/>
            <person name="Howarth C."/>
            <person name="Imamovic A."/>
            <person name="Ireland A."/>
            <person name="Larimer J."/>
            <person name="McCowan C."/>
            <person name="Murphy C."/>
            <person name="Pearson M."/>
            <person name="Poon T.W."/>
            <person name="Priest M."/>
            <person name="Roberts A."/>
            <person name="Saif S."/>
            <person name="Shea T."/>
            <person name="Sykes S."/>
            <person name="Wortman J."/>
            <person name="Nusbaum C."/>
            <person name="Birren B."/>
        </authorList>
    </citation>
    <scope>NUCLEOTIDE SEQUENCE [LARGE SCALE GENOMIC DNA]</scope>
    <source>
        <strain evidence="2">CHvinca01</strain>
    </source>
</reference>
<feature type="region of interest" description="Disordered" evidence="1">
    <location>
        <begin position="92"/>
        <end position="127"/>
    </location>
</feature>
<gene>
    <name evidence="2" type="ORF">L917_16371</name>
</gene>